<accession>A0A1M7UCM1</accession>
<dbReference type="OrthoDB" id="8250321at2"/>
<organism evidence="2 3">
    <name type="scientific">Bradyrhizobium erythrophlei</name>
    <dbReference type="NCBI Taxonomy" id="1437360"/>
    <lineage>
        <taxon>Bacteria</taxon>
        <taxon>Pseudomonadati</taxon>
        <taxon>Pseudomonadota</taxon>
        <taxon>Alphaproteobacteria</taxon>
        <taxon>Hyphomicrobiales</taxon>
        <taxon>Nitrobacteraceae</taxon>
        <taxon>Bradyrhizobium</taxon>
    </lineage>
</organism>
<evidence type="ECO:0000256" key="1">
    <source>
        <dbReference type="SAM" id="SignalP"/>
    </source>
</evidence>
<name>A0A1M7UCM1_9BRAD</name>
<dbReference type="Proteomes" id="UP000184096">
    <property type="component" value="Chromosome I"/>
</dbReference>
<keyword evidence="1" id="KW-0732">Signal</keyword>
<feature type="chain" id="PRO_5012862086" evidence="1">
    <location>
        <begin position="24"/>
        <end position="72"/>
    </location>
</feature>
<reference evidence="3" key="1">
    <citation type="submission" date="2016-11" db="EMBL/GenBank/DDBJ databases">
        <authorList>
            <person name="Varghese N."/>
            <person name="Submissions S."/>
        </authorList>
    </citation>
    <scope>NUCLEOTIDE SEQUENCE [LARGE SCALE GENOMIC DNA]</scope>
    <source>
        <strain evidence="3">GAS401</strain>
    </source>
</reference>
<protein>
    <submittedName>
        <fullName evidence="2">Uncharacterized protein</fullName>
    </submittedName>
</protein>
<evidence type="ECO:0000313" key="3">
    <source>
        <dbReference type="Proteomes" id="UP000184096"/>
    </source>
</evidence>
<dbReference type="EMBL" id="LT670849">
    <property type="protein sequence ID" value="SHN80759.1"/>
    <property type="molecule type" value="Genomic_DNA"/>
</dbReference>
<gene>
    <name evidence="2" type="ORF">SAMN05444170_4495</name>
</gene>
<sequence length="72" mass="7599">MLDVRLAATTLAMLIALVSVSLADAVKDKLPEPASDKAHSVAQSSAEARPIRVILPASWEPSKGQAETQSMK</sequence>
<proteinExistence type="predicted"/>
<dbReference type="AlphaFoldDB" id="A0A1M7UCM1"/>
<keyword evidence="3" id="KW-1185">Reference proteome</keyword>
<evidence type="ECO:0000313" key="2">
    <source>
        <dbReference type="EMBL" id="SHN80759.1"/>
    </source>
</evidence>
<dbReference type="RefSeq" id="WP_072821121.1">
    <property type="nucleotide sequence ID" value="NZ_LT670849.1"/>
</dbReference>
<feature type="signal peptide" evidence="1">
    <location>
        <begin position="1"/>
        <end position="23"/>
    </location>
</feature>